<gene>
    <name evidence="5" type="ORF">LPQ35_10655</name>
</gene>
<dbReference type="PANTHER" id="PTHR43366:SF1">
    <property type="entry name" value="PYRUVATE SYNTHASE SUBUNIT PORC"/>
    <property type="match status" value="1"/>
</dbReference>
<dbReference type="InterPro" id="IPR011894">
    <property type="entry name" value="PorC_KorC"/>
</dbReference>
<feature type="domain" description="Pyruvate/ketoisovalerate oxidoreductase catalytic" evidence="4">
    <location>
        <begin position="10"/>
        <end position="126"/>
    </location>
</feature>
<keyword evidence="2" id="KW-0560">Oxidoreductase</keyword>
<evidence type="ECO:0000313" key="5">
    <source>
        <dbReference type="EMBL" id="XAT63700.1"/>
    </source>
</evidence>
<protein>
    <recommendedName>
        <fullName evidence="1">pyruvate synthase</fullName>
        <ecNumber evidence="1">1.2.7.1</ecNumber>
    </recommendedName>
</protein>
<accession>A0ABZ3H2B5</accession>
<comment type="catalytic activity">
    <reaction evidence="3">
        <text>2 oxidized [2Fe-2S]-[ferredoxin] + pyruvate + CoA = 2 reduced [2Fe-2S]-[ferredoxin] + acetyl-CoA + CO2 + H(+)</text>
        <dbReference type="Rhea" id="RHEA:12765"/>
        <dbReference type="Rhea" id="RHEA-COMP:10000"/>
        <dbReference type="Rhea" id="RHEA-COMP:10001"/>
        <dbReference type="ChEBI" id="CHEBI:15361"/>
        <dbReference type="ChEBI" id="CHEBI:15378"/>
        <dbReference type="ChEBI" id="CHEBI:16526"/>
        <dbReference type="ChEBI" id="CHEBI:33737"/>
        <dbReference type="ChEBI" id="CHEBI:33738"/>
        <dbReference type="ChEBI" id="CHEBI:57287"/>
        <dbReference type="ChEBI" id="CHEBI:57288"/>
        <dbReference type="EC" id="1.2.7.1"/>
    </reaction>
</comment>
<dbReference type="InterPro" id="IPR019752">
    <property type="entry name" value="Pyrv/ketoisovalerate_OxRed_cat"/>
</dbReference>
<sequence length="132" mass="14303">MREVSVICRGGQGGITFARILARAGLYEGYYTQAMPQFGAERRGAKVMAHLRVSETPIRKRSKISRPDILVVFDDRLDFEVSASELVVVNTDKELNNPGTIAINASSIALNFGLVVAGWPVVNSAMSDAFSA</sequence>
<dbReference type="Pfam" id="PF01558">
    <property type="entry name" value="POR"/>
    <property type="match status" value="1"/>
</dbReference>
<dbReference type="GeneID" id="90450161"/>
<reference evidence="5 6" key="1">
    <citation type="submission" date="2021-11" db="EMBL/GenBank/DDBJ databases">
        <title>Whole genome of Geoglobus acetivorans.</title>
        <authorList>
            <person name="Liu D."/>
        </authorList>
    </citation>
    <scope>NUCLEOTIDE SEQUENCE [LARGE SCALE GENOMIC DNA]</scope>
    <source>
        <strain evidence="5 6">SBH6</strain>
    </source>
</reference>
<evidence type="ECO:0000256" key="1">
    <source>
        <dbReference type="ARBA" id="ARBA00012822"/>
    </source>
</evidence>
<evidence type="ECO:0000313" key="6">
    <source>
        <dbReference type="Proteomes" id="UP001492541"/>
    </source>
</evidence>
<evidence type="ECO:0000256" key="3">
    <source>
        <dbReference type="ARBA" id="ARBA00049357"/>
    </source>
</evidence>
<dbReference type="Proteomes" id="UP001492541">
    <property type="component" value="Chromosome"/>
</dbReference>
<proteinExistence type="predicted"/>
<dbReference type="InterPro" id="IPR051626">
    <property type="entry name" value="Oxidoreductase_gamma_subunit"/>
</dbReference>
<dbReference type="NCBIfam" id="TIGR02175">
    <property type="entry name" value="PorC_KorC"/>
    <property type="match status" value="1"/>
</dbReference>
<dbReference type="Gene3D" id="3.40.920.10">
    <property type="entry name" value="Pyruvate-ferredoxin oxidoreductase, PFOR, domain III"/>
    <property type="match status" value="1"/>
</dbReference>
<dbReference type="EC" id="1.2.7.1" evidence="1"/>
<dbReference type="SUPFAM" id="SSF53323">
    <property type="entry name" value="Pyruvate-ferredoxin oxidoreductase, PFOR, domain III"/>
    <property type="match status" value="1"/>
</dbReference>
<evidence type="ECO:0000256" key="2">
    <source>
        <dbReference type="ARBA" id="ARBA00023002"/>
    </source>
</evidence>
<evidence type="ECO:0000259" key="4">
    <source>
        <dbReference type="Pfam" id="PF01558"/>
    </source>
</evidence>
<dbReference type="RefSeq" id="WP_193807038.1">
    <property type="nucleotide sequence ID" value="NZ_CP087714.1"/>
</dbReference>
<organism evidence="5 6">
    <name type="scientific">Geoglobus acetivorans</name>
    <dbReference type="NCBI Taxonomy" id="565033"/>
    <lineage>
        <taxon>Archaea</taxon>
        <taxon>Methanobacteriati</taxon>
        <taxon>Methanobacteriota</taxon>
        <taxon>Archaeoglobi</taxon>
        <taxon>Archaeoglobales</taxon>
        <taxon>Archaeoglobaceae</taxon>
        <taxon>Geoglobus</taxon>
    </lineage>
</organism>
<dbReference type="EMBL" id="CP087714">
    <property type="protein sequence ID" value="XAT63700.1"/>
    <property type="molecule type" value="Genomic_DNA"/>
</dbReference>
<dbReference type="InterPro" id="IPR002869">
    <property type="entry name" value="Pyrv_flavodox_OxRed_cen"/>
</dbReference>
<name>A0ABZ3H2B5_GEOAI</name>
<keyword evidence="6" id="KW-1185">Reference proteome</keyword>
<dbReference type="PANTHER" id="PTHR43366">
    <property type="entry name" value="PYRUVATE SYNTHASE SUBUNIT PORC"/>
    <property type="match status" value="1"/>
</dbReference>